<organism evidence="1 2">
    <name type="scientific">Clavelina lepadiformis</name>
    <name type="common">Light-bulb sea squirt</name>
    <name type="synonym">Ascidia lepadiformis</name>
    <dbReference type="NCBI Taxonomy" id="159417"/>
    <lineage>
        <taxon>Eukaryota</taxon>
        <taxon>Metazoa</taxon>
        <taxon>Chordata</taxon>
        <taxon>Tunicata</taxon>
        <taxon>Ascidiacea</taxon>
        <taxon>Aplousobranchia</taxon>
        <taxon>Clavelinidae</taxon>
        <taxon>Clavelina</taxon>
    </lineage>
</organism>
<sequence>MEETLLLMLDDDTARKGDFDDLVYLIELTVDRQRAVFRMRRSFFRTCHPDQEFSCDFVLKVKTLGKRAYPVEDDEQDEDITTEKTDILLAKQALNLAMMYPDTVLLVSNPPFPDRVHQVHENNVTNWEVLVAYLASGRMKTCAHYVEFTYR</sequence>
<evidence type="ECO:0000313" key="1">
    <source>
        <dbReference type="EMBL" id="CAK8695973.1"/>
    </source>
</evidence>
<reference evidence="1 2" key="1">
    <citation type="submission" date="2024-02" db="EMBL/GenBank/DDBJ databases">
        <authorList>
            <person name="Daric V."/>
            <person name="Darras S."/>
        </authorList>
    </citation>
    <scope>NUCLEOTIDE SEQUENCE [LARGE SCALE GENOMIC DNA]</scope>
</reference>
<keyword evidence="2" id="KW-1185">Reference proteome</keyword>
<comment type="caution">
    <text evidence="1">The sequence shown here is derived from an EMBL/GenBank/DDBJ whole genome shotgun (WGS) entry which is preliminary data.</text>
</comment>
<gene>
    <name evidence="1" type="ORF">CVLEPA_LOCUS29171</name>
</gene>
<name>A0ABP0GY09_CLALP</name>
<proteinExistence type="predicted"/>
<protein>
    <submittedName>
        <fullName evidence="1">Uncharacterized protein</fullName>
    </submittedName>
</protein>
<evidence type="ECO:0000313" key="2">
    <source>
        <dbReference type="Proteomes" id="UP001642483"/>
    </source>
</evidence>
<dbReference type="Proteomes" id="UP001642483">
    <property type="component" value="Unassembled WGS sequence"/>
</dbReference>
<accession>A0ABP0GY09</accession>
<dbReference type="EMBL" id="CAWYQH010000152">
    <property type="protein sequence ID" value="CAK8695973.1"/>
    <property type="molecule type" value="Genomic_DNA"/>
</dbReference>